<protein>
    <submittedName>
        <fullName evidence="1">Uncharacterized protein</fullName>
    </submittedName>
</protein>
<dbReference type="EMBL" id="LS483400">
    <property type="protein sequence ID" value="SQG50069.1"/>
    <property type="molecule type" value="Genomic_DNA"/>
</dbReference>
<sequence>MRSGKTNPYVLSGKEAVYIGRLFAAIEIND</sequence>
<name>A0ABD7MQG4_CORUL</name>
<organism evidence="1 2">
    <name type="scientific">Corynebacterium ulcerans</name>
    <dbReference type="NCBI Taxonomy" id="65058"/>
    <lineage>
        <taxon>Bacteria</taxon>
        <taxon>Bacillati</taxon>
        <taxon>Actinomycetota</taxon>
        <taxon>Actinomycetes</taxon>
        <taxon>Mycobacteriales</taxon>
        <taxon>Corynebacteriaceae</taxon>
        <taxon>Corynebacterium</taxon>
    </lineage>
</organism>
<dbReference type="AlphaFoldDB" id="A0ABD7MQG4"/>
<reference evidence="1 2" key="1">
    <citation type="submission" date="2018-06" db="EMBL/GenBank/DDBJ databases">
        <authorList>
            <consortium name="Pathogen Informatics"/>
            <person name="Doyle S."/>
        </authorList>
    </citation>
    <scope>NUCLEOTIDE SEQUENCE [LARGE SCALE GENOMIC DNA]</scope>
    <source>
        <strain evidence="1 2">NCTC7908</strain>
    </source>
</reference>
<proteinExistence type="predicted"/>
<dbReference type="Proteomes" id="UP000248741">
    <property type="component" value="Chromosome 1"/>
</dbReference>
<gene>
    <name evidence="1" type="ORF">NCTC7908_00303</name>
</gene>
<accession>A0ABD7MQG4</accession>
<evidence type="ECO:0000313" key="1">
    <source>
        <dbReference type="EMBL" id="SQG50069.1"/>
    </source>
</evidence>
<evidence type="ECO:0000313" key="2">
    <source>
        <dbReference type="Proteomes" id="UP000248741"/>
    </source>
</evidence>